<keyword evidence="5" id="KW-1185">Reference proteome</keyword>
<keyword evidence="2" id="KW-0472">Membrane</keyword>
<reference evidence="3 4" key="1">
    <citation type="journal article" date="2014" name="PLoS Genet.">
        <title>The Genome of Spironucleus salmonicida Highlights a Fish Pathogen Adapted to Fluctuating Environments.</title>
        <authorList>
            <person name="Xu F."/>
            <person name="Jerlstrom-Hultqvist J."/>
            <person name="Einarsson E."/>
            <person name="Astvaldsson A."/>
            <person name="Svard S.G."/>
            <person name="Andersson J.O."/>
        </authorList>
    </citation>
    <scope>NUCLEOTIDE SEQUENCE</scope>
    <source>
        <strain evidence="4">ATCC 50377</strain>
    </source>
</reference>
<evidence type="ECO:0000256" key="2">
    <source>
        <dbReference type="SAM" id="Phobius"/>
    </source>
</evidence>
<keyword evidence="2" id="KW-0812">Transmembrane</keyword>
<gene>
    <name evidence="3" type="ORF">SS50377_19092</name>
    <name evidence="4" type="ORF">SS50377_26523</name>
</gene>
<feature type="transmembrane region" description="Helical" evidence="2">
    <location>
        <begin position="289"/>
        <end position="309"/>
    </location>
</feature>
<feature type="region of interest" description="Disordered" evidence="1">
    <location>
        <begin position="318"/>
        <end position="340"/>
    </location>
</feature>
<reference evidence="4" key="2">
    <citation type="submission" date="2020-12" db="EMBL/GenBank/DDBJ databases">
        <title>New Spironucleus salmonicida genome in near-complete chromosomes.</title>
        <authorList>
            <person name="Xu F."/>
            <person name="Kurt Z."/>
            <person name="Jimenez-Gonzalez A."/>
            <person name="Astvaldsson A."/>
            <person name="Andersson J.O."/>
            <person name="Svard S.G."/>
        </authorList>
    </citation>
    <scope>NUCLEOTIDE SEQUENCE</scope>
    <source>
        <strain evidence="4">ATCC 50377</strain>
    </source>
</reference>
<evidence type="ECO:0000313" key="4">
    <source>
        <dbReference type="EMBL" id="KAH0572313.1"/>
    </source>
</evidence>
<proteinExistence type="predicted"/>
<dbReference type="EMBL" id="AUWU02000006">
    <property type="protein sequence ID" value="KAH0572313.1"/>
    <property type="molecule type" value="Genomic_DNA"/>
</dbReference>
<keyword evidence="2" id="KW-1133">Transmembrane helix</keyword>
<sequence length="340" mass="39372">MLPLLNQIIQFTPDTLQDKDNYLLAYIYPTTPFIMNELLALQQVANFTVATINCQIFTDFCANITDYPTIQYTSNNYSYIHAGIKSKNQMLQFVQQKNQPIITNRCNKFDPCFTIFYSAETDLNQYNFARGNYNFQFQESDSEFVKVTHQDHTKSFYSIGNVKDLFSQFKNGIFPELRMDNFQQIMSNNRNITILALDENSNFTDEFLQNYQESLPICYINASQWKGFLGNFDLQDYPGVVVILNLDSQVQVFRKGGIKSSSEALQFVQNVQSGLEIAIEIKIRGKYGLMEVFVFGMFFLIVAFSVWFVCCRKPEIDDDEEDEQTQVSQPKQTDVGKKKD</sequence>
<organism evidence="3">
    <name type="scientific">Spironucleus salmonicida</name>
    <dbReference type="NCBI Taxonomy" id="348837"/>
    <lineage>
        <taxon>Eukaryota</taxon>
        <taxon>Metamonada</taxon>
        <taxon>Diplomonadida</taxon>
        <taxon>Hexamitidae</taxon>
        <taxon>Hexamitinae</taxon>
        <taxon>Spironucleus</taxon>
    </lineage>
</organism>
<name>V6LCH4_9EUKA</name>
<protein>
    <submittedName>
        <fullName evidence="3">Thioredoxin-like domain-containing protein</fullName>
    </submittedName>
</protein>
<accession>V6LCH4</accession>
<evidence type="ECO:0000256" key="1">
    <source>
        <dbReference type="SAM" id="MobiDB-lite"/>
    </source>
</evidence>
<dbReference type="AlphaFoldDB" id="V6LCH4"/>
<evidence type="ECO:0000313" key="3">
    <source>
        <dbReference type="EMBL" id="EST41376.1"/>
    </source>
</evidence>
<dbReference type="EMBL" id="KI546170">
    <property type="protein sequence ID" value="EST41376.1"/>
    <property type="molecule type" value="Genomic_DNA"/>
</dbReference>
<dbReference type="VEuPathDB" id="GiardiaDB:SS50377_26523"/>
<dbReference type="Proteomes" id="UP000018208">
    <property type="component" value="Unassembled WGS sequence"/>
</dbReference>
<evidence type="ECO:0000313" key="5">
    <source>
        <dbReference type="Proteomes" id="UP000018208"/>
    </source>
</evidence>